<sequence length="347" mass="40457">MKTLTPSSHPSVALNLRYVTDTEPGYCRTYTKGKFTYLSKNKPIKNKNTLKRIASLVIPPAWENVWICKFKNGHIQATGIDKRGRKQYIYHLDWSTIRNVKKFDRLLGFANKMKLLRTQLRKDLRKKKLSKEKVCAIAISTMNATYIRAGNKSYEHNYGSYGLTTLKNRHVKIDKNEIFFKFKGKKGVLQQVYIKEAKIAKMLKNVKEIPGQELFQYYDHDGAIQRLDSGDLNRYLKQAMQEDYTCKDFRTWAGCTLAFMMMANEPYGELISERKKVLVTILDHVAKQLGNTRSVTRNYYIHPELQKQYVDGDLKNELLKLKRKMVQNTDGATEKALLKFIRSRCEK</sequence>
<reference evidence="3 4" key="1">
    <citation type="submission" date="2024-04" db="EMBL/GenBank/DDBJ databases">
        <title>WGS of bacteria from Torrens River.</title>
        <authorList>
            <person name="Wyrsch E.R."/>
            <person name="Drigo B."/>
        </authorList>
    </citation>
    <scope>NUCLEOTIDE SEQUENCE [LARGE SCALE GENOMIC DNA]</scope>
    <source>
        <strain evidence="3 4">TWI391</strain>
    </source>
</reference>
<dbReference type="EMBL" id="JBDJNQ010000014">
    <property type="protein sequence ID" value="MEN5380199.1"/>
    <property type="molecule type" value="Genomic_DNA"/>
</dbReference>
<dbReference type="InterPro" id="IPR049331">
    <property type="entry name" value="Top1B_N_bact"/>
</dbReference>
<name>A0ABV0C389_9SPHI</name>
<gene>
    <name evidence="3" type="ORF">ABE541_23225</name>
</gene>
<evidence type="ECO:0000313" key="3">
    <source>
        <dbReference type="EMBL" id="MEN5380199.1"/>
    </source>
</evidence>
<dbReference type="Pfam" id="PF21338">
    <property type="entry name" value="Top1B_N_bact"/>
    <property type="match status" value="1"/>
</dbReference>
<dbReference type="InterPro" id="IPR014711">
    <property type="entry name" value="TopoI_cat_a-hlx-sub_euk"/>
</dbReference>
<evidence type="ECO:0000313" key="4">
    <source>
        <dbReference type="Proteomes" id="UP001409291"/>
    </source>
</evidence>
<dbReference type="Pfam" id="PF01028">
    <property type="entry name" value="Topoisom_I"/>
    <property type="match status" value="1"/>
</dbReference>
<keyword evidence="4" id="KW-1185">Reference proteome</keyword>
<dbReference type="Proteomes" id="UP001409291">
    <property type="component" value="Unassembled WGS sequence"/>
</dbReference>
<dbReference type="InterPro" id="IPR011010">
    <property type="entry name" value="DNA_brk_join_enz"/>
</dbReference>
<dbReference type="Gene3D" id="3.30.66.10">
    <property type="entry name" value="DNA topoisomerase I domain"/>
    <property type="match status" value="1"/>
</dbReference>
<dbReference type="RefSeq" id="WP_132767789.1">
    <property type="nucleotide sequence ID" value="NZ_JAOQNK010000001.1"/>
</dbReference>
<dbReference type="SUPFAM" id="SSF56349">
    <property type="entry name" value="DNA breaking-rejoining enzymes"/>
    <property type="match status" value="1"/>
</dbReference>
<evidence type="ECO:0000259" key="1">
    <source>
        <dbReference type="Pfam" id="PF01028"/>
    </source>
</evidence>
<dbReference type="PROSITE" id="PS52038">
    <property type="entry name" value="TOPO_IB_2"/>
    <property type="match status" value="1"/>
</dbReference>
<feature type="domain" description="DNA topoisomerase I catalytic core eukaryotic-type" evidence="1">
    <location>
        <begin position="98"/>
        <end position="303"/>
    </location>
</feature>
<accession>A0ABV0C389</accession>
<protein>
    <submittedName>
        <fullName evidence="3">DNA topoisomerase IB</fullName>
    </submittedName>
</protein>
<dbReference type="InterPro" id="IPR013500">
    <property type="entry name" value="TopoI_cat_euk"/>
</dbReference>
<proteinExistence type="predicted"/>
<feature type="domain" description="DNA topoisomerase IB N-terminal" evidence="2">
    <location>
        <begin position="35"/>
        <end position="81"/>
    </location>
</feature>
<dbReference type="InterPro" id="IPR035447">
    <property type="entry name" value="DNA_topo_I_N_sf"/>
</dbReference>
<organism evidence="3 4">
    <name type="scientific">Sphingobacterium kitahiroshimense</name>
    <dbReference type="NCBI Taxonomy" id="470446"/>
    <lineage>
        <taxon>Bacteria</taxon>
        <taxon>Pseudomonadati</taxon>
        <taxon>Bacteroidota</taxon>
        <taxon>Sphingobacteriia</taxon>
        <taxon>Sphingobacteriales</taxon>
        <taxon>Sphingobacteriaceae</taxon>
        <taxon>Sphingobacterium</taxon>
    </lineage>
</organism>
<evidence type="ECO:0000259" key="2">
    <source>
        <dbReference type="Pfam" id="PF21338"/>
    </source>
</evidence>
<comment type="caution">
    <text evidence="3">The sequence shown here is derived from an EMBL/GenBank/DDBJ whole genome shotgun (WGS) entry which is preliminary data.</text>
</comment>
<dbReference type="Gene3D" id="1.10.132.120">
    <property type="match status" value="1"/>
</dbReference>
<dbReference type="SUPFAM" id="SSF55869">
    <property type="entry name" value="DNA topoisomerase I domain"/>
    <property type="match status" value="1"/>
</dbReference>
<dbReference type="Gene3D" id="3.90.15.10">
    <property type="entry name" value="Topoisomerase I, Chain A, domain 3"/>
    <property type="match status" value="1"/>
</dbReference>